<dbReference type="Gene3D" id="2.20.28.160">
    <property type="match status" value="1"/>
</dbReference>
<dbReference type="NCBIfam" id="NF041070">
    <property type="entry name" value="carrier_LysW_Arch"/>
    <property type="match status" value="1"/>
</dbReference>
<dbReference type="AlphaFoldDB" id="A0A075HYE5"/>
<organism evidence="1">
    <name type="scientific">uncultured marine thaumarchaeote KM3_84_F03</name>
    <dbReference type="NCBI Taxonomy" id="1456313"/>
    <lineage>
        <taxon>Archaea</taxon>
        <taxon>Nitrososphaerota</taxon>
        <taxon>environmental samples</taxon>
    </lineage>
</organism>
<sequence length="57" mass="6195">MEQKCQDCDATMKILDDVVVGEIISCPDCGNEFEVSKIDSNNVTLSPAESVGEDWGE</sequence>
<gene>
    <name evidence="1" type="primary">lysW</name>
</gene>
<evidence type="ECO:0000313" key="1">
    <source>
        <dbReference type="EMBL" id="AIF18823.1"/>
    </source>
</evidence>
<dbReference type="CDD" id="cd13946">
    <property type="entry name" value="LysW"/>
    <property type="match status" value="1"/>
</dbReference>
<proteinExistence type="predicted"/>
<dbReference type="EMBL" id="KF901121">
    <property type="protein sequence ID" value="AIF18823.1"/>
    <property type="molecule type" value="Genomic_DNA"/>
</dbReference>
<dbReference type="PANTHER" id="PTHR40393">
    <property type="entry name" value="LYSINE BIOSYNTHESIS PROTEIN-RELATED-RELATED"/>
    <property type="match status" value="1"/>
</dbReference>
<reference evidence="1" key="1">
    <citation type="journal article" date="2014" name="Genome Biol. Evol.">
        <title>Pangenome evidence for extensive interdomain horizontal transfer affecting lineage core and shell genes in uncultured planktonic thaumarchaeota and euryarchaeota.</title>
        <authorList>
            <person name="Deschamps P."/>
            <person name="Zivanovic Y."/>
            <person name="Moreira D."/>
            <person name="Rodriguez-Valera F."/>
            <person name="Lopez-Garcia P."/>
        </authorList>
    </citation>
    <scope>NUCLEOTIDE SEQUENCE</scope>
</reference>
<accession>A0A075HYE5</accession>
<dbReference type="PANTHER" id="PTHR40393:SF2">
    <property type="entry name" value="ALPHA-AMINOADIPATE_GLUTAMATE CARRIER PROTEIN LYSW"/>
    <property type="match status" value="1"/>
</dbReference>
<name>A0A075HYE5_9ARCH</name>
<dbReference type="InterPro" id="IPR005906">
    <property type="entry name" value="LysW"/>
</dbReference>
<dbReference type="Pfam" id="PF21344">
    <property type="entry name" value="Zn_ribbon_LysW"/>
    <property type="match status" value="1"/>
</dbReference>
<protein>
    <submittedName>
        <fullName evidence="1">Alpha-aminoadipate carrier protein (LysW)</fullName>
    </submittedName>
</protein>